<keyword evidence="6" id="KW-0238">DNA-binding</keyword>
<dbReference type="InterPro" id="IPR030855">
    <property type="entry name" value="Bifunct_BirA"/>
</dbReference>
<evidence type="ECO:0000256" key="5">
    <source>
        <dbReference type="ARBA" id="ARBA00047846"/>
    </source>
</evidence>
<dbReference type="InterPro" id="IPR045864">
    <property type="entry name" value="aa-tRNA-synth_II/BPL/LPL"/>
</dbReference>
<dbReference type="PROSITE" id="PS51733">
    <property type="entry name" value="BPL_LPL_CATALYTIC"/>
    <property type="match status" value="1"/>
</dbReference>
<evidence type="ECO:0000256" key="3">
    <source>
        <dbReference type="ARBA" id="ARBA00022840"/>
    </source>
</evidence>
<dbReference type="GO" id="GO:0005737">
    <property type="term" value="C:cytoplasm"/>
    <property type="evidence" value="ECO:0007669"/>
    <property type="project" value="TreeGrafter"/>
</dbReference>
<dbReference type="Pfam" id="PF08279">
    <property type="entry name" value="HTH_11"/>
    <property type="match status" value="1"/>
</dbReference>
<dbReference type="GO" id="GO:0004077">
    <property type="term" value="F:biotin--[biotin carboxyl-carrier protein] ligase activity"/>
    <property type="evidence" value="ECO:0007669"/>
    <property type="project" value="UniProtKB-UniRule"/>
</dbReference>
<organism evidence="8 9">
    <name type="scientific">Neptunicella marina</name>
    <dbReference type="NCBI Taxonomy" id="2125989"/>
    <lineage>
        <taxon>Bacteria</taxon>
        <taxon>Pseudomonadati</taxon>
        <taxon>Pseudomonadota</taxon>
        <taxon>Gammaproteobacteria</taxon>
        <taxon>Alteromonadales</taxon>
        <taxon>Alteromonadaceae</taxon>
        <taxon>Neptunicella</taxon>
    </lineage>
</organism>
<dbReference type="SUPFAM" id="SSF50037">
    <property type="entry name" value="C-terminal domain of transcriptional repressors"/>
    <property type="match status" value="1"/>
</dbReference>
<comment type="function">
    <text evidence="6">Acts both as a biotin--[acetyl-CoA-carboxylase] ligase and a biotin-operon repressor. In the presence of ATP, BirA activates biotin to form the BirA-biotinyl-5'-adenylate (BirA-bio-5'-AMP or holoBirA) complex. HoloBirA can either transfer the biotinyl moiety to the biotin carboxyl carrier protein (BCCP) subunit of acetyl-CoA carboxylase, or bind to the biotin operator site and inhibit transcription of the operon.</text>
</comment>
<dbReference type="InterPro" id="IPR013196">
    <property type="entry name" value="HTH_11"/>
</dbReference>
<dbReference type="GO" id="GO:0003677">
    <property type="term" value="F:DNA binding"/>
    <property type="evidence" value="ECO:0007669"/>
    <property type="project" value="UniProtKB-UniRule"/>
</dbReference>
<dbReference type="SUPFAM" id="SSF46785">
    <property type="entry name" value="Winged helix' DNA-binding domain"/>
    <property type="match status" value="1"/>
</dbReference>
<dbReference type="NCBIfam" id="TIGR00121">
    <property type="entry name" value="birA_ligase"/>
    <property type="match status" value="1"/>
</dbReference>
<name>A0A8J6J1R1_9ALTE</name>
<evidence type="ECO:0000256" key="4">
    <source>
        <dbReference type="ARBA" id="ARBA00023267"/>
    </source>
</evidence>
<dbReference type="NCBIfam" id="NF008847">
    <property type="entry name" value="PRK11886.1-2"/>
    <property type="match status" value="1"/>
</dbReference>
<feature type="binding site" evidence="6">
    <location>
        <position position="186"/>
    </location>
    <ligand>
        <name>biotin</name>
        <dbReference type="ChEBI" id="CHEBI:57586"/>
    </ligand>
</feature>
<gene>
    <name evidence="6 8" type="primary">birA</name>
    <name evidence="8" type="ORF">H8B19_18735</name>
</gene>
<dbReference type="GO" id="GO:0006355">
    <property type="term" value="P:regulation of DNA-templated transcription"/>
    <property type="evidence" value="ECO:0007669"/>
    <property type="project" value="UniProtKB-UniRule"/>
</dbReference>
<keyword evidence="4 6" id="KW-0092">Biotin</keyword>
<dbReference type="GO" id="GO:0005524">
    <property type="term" value="F:ATP binding"/>
    <property type="evidence" value="ECO:0007669"/>
    <property type="project" value="UniProtKB-UniRule"/>
</dbReference>
<reference evidence="8" key="2">
    <citation type="submission" date="2020-08" db="EMBL/GenBank/DDBJ databases">
        <authorList>
            <person name="Lai Q."/>
        </authorList>
    </citation>
    <scope>NUCLEOTIDE SEQUENCE</scope>
    <source>
        <strain evidence="8">S27-2</strain>
    </source>
</reference>
<keyword evidence="2 6" id="KW-0547">Nucleotide-binding</keyword>
<dbReference type="EMBL" id="JACNEP010000035">
    <property type="protein sequence ID" value="MBC3767912.1"/>
    <property type="molecule type" value="Genomic_DNA"/>
</dbReference>
<keyword evidence="3 6" id="KW-0067">ATP-binding</keyword>
<dbReference type="InterPro" id="IPR036390">
    <property type="entry name" value="WH_DNA-bd_sf"/>
</dbReference>
<keyword evidence="6" id="KW-0804">Transcription</keyword>
<feature type="domain" description="BPL/LPL catalytic" evidence="7">
    <location>
        <begin position="69"/>
        <end position="257"/>
    </location>
</feature>
<dbReference type="InterPro" id="IPR004408">
    <property type="entry name" value="Biotin_CoA_COase_ligase"/>
</dbReference>
<dbReference type="PANTHER" id="PTHR12835">
    <property type="entry name" value="BIOTIN PROTEIN LIGASE"/>
    <property type="match status" value="1"/>
</dbReference>
<dbReference type="Gene3D" id="2.30.30.100">
    <property type="match status" value="1"/>
</dbReference>
<feature type="binding site" evidence="6">
    <location>
        <begin position="119"/>
        <end position="121"/>
    </location>
    <ligand>
        <name>biotin</name>
        <dbReference type="ChEBI" id="CHEBI:57586"/>
    </ligand>
</feature>
<keyword evidence="6" id="KW-0805">Transcription regulation</keyword>
<dbReference type="RefSeq" id="WP_186508661.1">
    <property type="nucleotide sequence ID" value="NZ_JACNEP010000035.1"/>
</dbReference>
<dbReference type="PANTHER" id="PTHR12835:SF5">
    <property type="entry name" value="BIOTIN--PROTEIN LIGASE"/>
    <property type="match status" value="1"/>
</dbReference>
<sequence length="322" mass="35334">MSIKGELKRNEILQLLADGKCHSGEDIGKFLNISRASVAKHIKMLTQFGISINSQAGSGYQLSTPLNLLNYKTIVEALNFPIRVDVCNIISSTNDYIKNKINSCKKGMTCLAEAQTAGRGRQGKKWESPFGASIYLSMYWHFEAGYQSVNGLSLVVGIAVNNVLRELGINTSQLKWPNDIYANDKKLAGVLIELEGQIGAGCDAVIGIGLNVQLGAAVVDITQPWTDLSQQLRQTPDRNLIAAKIINELYSLLSIFETKGFPAFEHLWQRYDWLMEKEINLSIGESVETGIGRGVDSQGALLVECDGKIKRFYGGDVSVRAS</sequence>
<dbReference type="Gene3D" id="3.30.930.10">
    <property type="entry name" value="Bira Bifunctional Protein, Domain 2"/>
    <property type="match status" value="1"/>
</dbReference>
<dbReference type="Pfam" id="PF02237">
    <property type="entry name" value="BPL_C"/>
    <property type="match status" value="1"/>
</dbReference>
<evidence type="ECO:0000256" key="2">
    <source>
        <dbReference type="ARBA" id="ARBA00022741"/>
    </source>
</evidence>
<dbReference type="EC" id="6.3.4.15" evidence="6"/>
<evidence type="ECO:0000256" key="6">
    <source>
        <dbReference type="HAMAP-Rule" id="MF_00978"/>
    </source>
</evidence>
<feature type="binding site" evidence="6">
    <location>
        <position position="115"/>
    </location>
    <ligand>
        <name>biotin</name>
        <dbReference type="ChEBI" id="CHEBI:57586"/>
    </ligand>
</feature>
<comment type="catalytic activity">
    <reaction evidence="5 6">
        <text>biotin + L-lysyl-[protein] + ATP = N(6)-biotinyl-L-lysyl-[protein] + AMP + diphosphate + H(+)</text>
        <dbReference type="Rhea" id="RHEA:11756"/>
        <dbReference type="Rhea" id="RHEA-COMP:9752"/>
        <dbReference type="Rhea" id="RHEA-COMP:10505"/>
        <dbReference type="ChEBI" id="CHEBI:15378"/>
        <dbReference type="ChEBI" id="CHEBI:29969"/>
        <dbReference type="ChEBI" id="CHEBI:30616"/>
        <dbReference type="ChEBI" id="CHEBI:33019"/>
        <dbReference type="ChEBI" id="CHEBI:57586"/>
        <dbReference type="ChEBI" id="CHEBI:83144"/>
        <dbReference type="ChEBI" id="CHEBI:456215"/>
        <dbReference type="EC" id="6.3.4.15"/>
    </reaction>
</comment>
<feature type="DNA-binding region" description="H-T-H motif" evidence="6">
    <location>
        <begin position="24"/>
        <end position="43"/>
    </location>
</feature>
<dbReference type="InterPro" id="IPR003142">
    <property type="entry name" value="BPL_C"/>
</dbReference>
<protein>
    <recommendedName>
        <fullName evidence="6">Bifunctional ligase/repressor BirA</fullName>
    </recommendedName>
    <alternativeName>
        <fullName evidence="6">Biotin operon repressor</fullName>
    </alternativeName>
    <alternativeName>
        <fullName evidence="6">Biotin--[acetyl-CoA-carboxylase] ligase</fullName>
        <ecNumber evidence="6">6.3.4.15</ecNumber>
    </alternativeName>
    <alternativeName>
        <fullName evidence="6">Biotin--protein ligase</fullName>
    </alternativeName>
    <alternativeName>
        <fullName evidence="6">Biotin-[acetyl-CoA carboxylase] synthetase</fullName>
    </alternativeName>
</protein>
<dbReference type="InterPro" id="IPR036388">
    <property type="entry name" value="WH-like_DNA-bd_sf"/>
</dbReference>
<comment type="similarity">
    <text evidence="6">Belongs to the biotin--protein ligase family.</text>
</comment>
<feature type="binding site" evidence="6">
    <location>
        <begin position="92"/>
        <end position="94"/>
    </location>
    <ligand>
        <name>biotin</name>
        <dbReference type="ChEBI" id="CHEBI:57586"/>
    </ligand>
</feature>
<dbReference type="HAMAP" id="MF_00978">
    <property type="entry name" value="Bifunct_BirA"/>
    <property type="match status" value="1"/>
</dbReference>
<evidence type="ECO:0000256" key="1">
    <source>
        <dbReference type="ARBA" id="ARBA00022598"/>
    </source>
</evidence>
<accession>A0A8J6J1R1</accession>
<dbReference type="Gene3D" id="1.10.10.10">
    <property type="entry name" value="Winged helix-like DNA-binding domain superfamily/Winged helix DNA-binding domain"/>
    <property type="match status" value="1"/>
</dbReference>
<dbReference type="SUPFAM" id="SSF55681">
    <property type="entry name" value="Class II aaRS and biotin synthetases"/>
    <property type="match status" value="1"/>
</dbReference>
<proteinExistence type="inferred from homology"/>
<dbReference type="InterPro" id="IPR008988">
    <property type="entry name" value="Transcriptional_repressor_C"/>
</dbReference>
<reference evidence="8" key="1">
    <citation type="journal article" date="2018" name="Int. J. Syst. Evol. Microbiol.">
        <title>Neptunicella marina gen. nov., sp. nov., isolated from surface seawater.</title>
        <authorList>
            <person name="Liu X."/>
            <person name="Lai Q."/>
            <person name="Du Y."/>
            <person name="Zhang X."/>
            <person name="Liu Z."/>
            <person name="Sun F."/>
            <person name="Shao Z."/>
        </authorList>
    </citation>
    <scope>NUCLEOTIDE SEQUENCE</scope>
    <source>
        <strain evidence="8">S27-2</strain>
    </source>
</reference>
<keyword evidence="9" id="KW-1185">Reference proteome</keyword>
<dbReference type="InterPro" id="IPR004143">
    <property type="entry name" value="BPL_LPL_catalytic"/>
</dbReference>
<dbReference type="Pfam" id="PF03099">
    <property type="entry name" value="BPL_LplA_LipB"/>
    <property type="match status" value="1"/>
</dbReference>
<dbReference type="AlphaFoldDB" id="A0A8J6J1R1"/>
<keyword evidence="1 6" id="KW-0436">Ligase</keyword>
<dbReference type="Proteomes" id="UP000601768">
    <property type="component" value="Unassembled WGS sequence"/>
</dbReference>
<comment type="caution">
    <text evidence="8">The sequence shown here is derived from an EMBL/GenBank/DDBJ whole genome shotgun (WGS) entry which is preliminary data.</text>
</comment>
<evidence type="ECO:0000313" key="9">
    <source>
        <dbReference type="Proteomes" id="UP000601768"/>
    </source>
</evidence>
<evidence type="ECO:0000313" key="8">
    <source>
        <dbReference type="EMBL" id="MBC3767912.1"/>
    </source>
</evidence>
<dbReference type="CDD" id="cd16442">
    <property type="entry name" value="BPL"/>
    <property type="match status" value="1"/>
</dbReference>
<evidence type="ECO:0000259" key="7">
    <source>
        <dbReference type="PROSITE" id="PS51733"/>
    </source>
</evidence>
<keyword evidence="6" id="KW-0678">Repressor</keyword>